<feature type="compositionally biased region" description="Basic and acidic residues" evidence="1">
    <location>
        <begin position="190"/>
        <end position="203"/>
    </location>
</feature>
<dbReference type="RefSeq" id="XP_001832987.2">
    <property type="nucleotide sequence ID" value="XM_001832935.2"/>
</dbReference>
<dbReference type="AlphaFoldDB" id="A8NEC4"/>
<protein>
    <submittedName>
        <fullName evidence="2">Zinc ion binding protein</fullName>
    </submittedName>
</protein>
<comment type="caution">
    <text evidence="2">The sequence shown here is derived from an EMBL/GenBank/DDBJ whole genome shotgun (WGS) entry which is preliminary data.</text>
</comment>
<dbReference type="VEuPathDB" id="FungiDB:CC1G_01049"/>
<feature type="compositionally biased region" description="Polar residues" evidence="1">
    <location>
        <begin position="275"/>
        <end position="295"/>
    </location>
</feature>
<feature type="region of interest" description="Disordered" evidence="1">
    <location>
        <begin position="86"/>
        <end position="329"/>
    </location>
</feature>
<feature type="compositionally biased region" description="Low complexity" evidence="1">
    <location>
        <begin position="20"/>
        <end position="47"/>
    </location>
</feature>
<feature type="compositionally biased region" description="Polar residues" evidence="1">
    <location>
        <begin position="224"/>
        <end position="234"/>
    </location>
</feature>
<feature type="region of interest" description="Disordered" evidence="1">
    <location>
        <begin position="357"/>
        <end position="389"/>
    </location>
</feature>
<dbReference type="GeneID" id="6009478"/>
<sequence>MSHAKRNSIGQLALPTTLVTVTPGSPTTSHSPLGLNSPTTTSPTKPSFGPVQPLPITTSNIQLHNAQYPASASTYTGHVAAFTSGGSITSPVSPTSVRSTHAGGIQPNASFFRPVRPGQYNNSPGRLGLPPRFDDSSDDDDGAASSVDHNQRPAQKNDTLAPRPHPLSTSLSHSSSLSAHQHHHSNHSSELVKAHEDGNRTSDEQPPQTPHGVSGKPSKEFLLSGQQANGNPQAKSKRVSIDASAIPPPSSLTAKRNSASYKPRLTFESLRRSMDSATGSKRFSFGRSNDNSNMVLESGSDGEGLREETGIPLTPRSPKAKRRSKLYRSTSASSVRSGISSAAGHFVDRMTVANDEGVLGEDGTEDRSSSATPTPTSFDPRPPPLEKGEYPLMKTPLYHPLDPSLVPERRLQKMQKRGRKGYVPDSAANGRTKAGSEGSLALPTTTRTKRKSKGFLTFLYPSPPATPTADGEKTTKIPVSLPVSSAPKEGTPVKRWFLHPSRNSFFFGGRCMTGGDNPWPFILTLTIVCGVAGVWFGCVGRWWWVEGGLGVANEAVRIMNGGVEGNVIGSEGSVVVGDRQLYVVNPAARRAGKAVVIIDPGVLPRNLDPDPPYPATSPLDGELRTPMPRDLKVRSDVVTTASTPVTIIVNG</sequence>
<evidence type="ECO:0000313" key="2">
    <source>
        <dbReference type="EMBL" id="EAU88676.2"/>
    </source>
</evidence>
<gene>
    <name evidence="2" type="ORF">CC1G_01049</name>
</gene>
<organism evidence="2 3">
    <name type="scientific">Coprinopsis cinerea (strain Okayama-7 / 130 / ATCC MYA-4618 / FGSC 9003)</name>
    <name type="common">Inky cap fungus</name>
    <name type="synonym">Hormographiella aspergillata</name>
    <dbReference type="NCBI Taxonomy" id="240176"/>
    <lineage>
        <taxon>Eukaryota</taxon>
        <taxon>Fungi</taxon>
        <taxon>Dikarya</taxon>
        <taxon>Basidiomycota</taxon>
        <taxon>Agaricomycotina</taxon>
        <taxon>Agaricomycetes</taxon>
        <taxon>Agaricomycetidae</taxon>
        <taxon>Agaricales</taxon>
        <taxon>Agaricineae</taxon>
        <taxon>Psathyrellaceae</taxon>
        <taxon>Coprinopsis</taxon>
    </lineage>
</organism>
<name>A8NEC4_COPC7</name>
<dbReference type="EMBL" id="AACS02000002">
    <property type="protein sequence ID" value="EAU88676.2"/>
    <property type="molecule type" value="Genomic_DNA"/>
</dbReference>
<keyword evidence="3" id="KW-1185">Reference proteome</keyword>
<reference evidence="2 3" key="1">
    <citation type="journal article" date="2010" name="Proc. Natl. Acad. Sci. U.S.A.">
        <title>Insights into evolution of multicellular fungi from the assembled chromosomes of the mushroom Coprinopsis cinerea (Coprinus cinereus).</title>
        <authorList>
            <person name="Stajich J.E."/>
            <person name="Wilke S.K."/>
            <person name="Ahren D."/>
            <person name="Au C.H."/>
            <person name="Birren B.W."/>
            <person name="Borodovsky M."/>
            <person name="Burns C."/>
            <person name="Canback B."/>
            <person name="Casselton L.A."/>
            <person name="Cheng C.K."/>
            <person name="Deng J."/>
            <person name="Dietrich F.S."/>
            <person name="Fargo D.C."/>
            <person name="Farman M.L."/>
            <person name="Gathman A.C."/>
            <person name="Goldberg J."/>
            <person name="Guigo R."/>
            <person name="Hoegger P.J."/>
            <person name="Hooker J.B."/>
            <person name="Huggins A."/>
            <person name="James T.Y."/>
            <person name="Kamada T."/>
            <person name="Kilaru S."/>
            <person name="Kodira C."/>
            <person name="Kues U."/>
            <person name="Kupfer D."/>
            <person name="Kwan H.S."/>
            <person name="Lomsadze A."/>
            <person name="Li W."/>
            <person name="Lilly W.W."/>
            <person name="Ma L.J."/>
            <person name="Mackey A.J."/>
            <person name="Manning G."/>
            <person name="Martin F."/>
            <person name="Muraguchi H."/>
            <person name="Natvig D.O."/>
            <person name="Palmerini H."/>
            <person name="Ramesh M.A."/>
            <person name="Rehmeyer C.J."/>
            <person name="Roe B.A."/>
            <person name="Shenoy N."/>
            <person name="Stanke M."/>
            <person name="Ter-Hovhannisyan V."/>
            <person name="Tunlid A."/>
            <person name="Velagapudi R."/>
            <person name="Vision T.J."/>
            <person name="Zeng Q."/>
            <person name="Zolan M.E."/>
            <person name="Pukkila P.J."/>
        </authorList>
    </citation>
    <scope>NUCLEOTIDE SEQUENCE [LARGE SCALE GENOMIC DNA]</scope>
    <source>
        <strain evidence="3">Okayama-7 / 130 / ATCC MYA-4618 / FGSC 9003</strain>
    </source>
</reference>
<dbReference type="HOGENOM" id="CLU_420917_0_0_1"/>
<feature type="compositionally biased region" description="Low complexity" evidence="1">
    <location>
        <begin position="86"/>
        <end position="100"/>
    </location>
</feature>
<dbReference type="OrthoDB" id="9909019at2759"/>
<dbReference type="eggNOG" id="KOG1311">
    <property type="taxonomic scope" value="Eukaryota"/>
</dbReference>
<evidence type="ECO:0000313" key="3">
    <source>
        <dbReference type="Proteomes" id="UP000001861"/>
    </source>
</evidence>
<proteinExistence type="predicted"/>
<dbReference type="InParanoid" id="A8NEC4"/>
<accession>A8NEC4</accession>
<feature type="compositionally biased region" description="Low complexity" evidence="1">
    <location>
        <begin position="166"/>
        <end position="179"/>
    </location>
</feature>
<dbReference type="STRING" id="240176.A8NEC4"/>
<dbReference type="OMA" id="ENEHHAT"/>
<dbReference type="Proteomes" id="UP000001861">
    <property type="component" value="Unassembled WGS sequence"/>
</dbReference>
<feature type="region of interest" description="Disordered" evidence="1">
    <location>
        <begin position="415"/>
        <end position="440"/>
    </location>
</feature>
<evidence type="ECO:0000256" key="1">
    <source>
        <dbReference type="SAM" id="MobiDB-lite"/>
    </source>
</evidence>
<feature type="region of interest" description="Disordered" evidence="1">
    <location>
        <begin position="20"/>
        <end position="49"/>
    </location>
</feature>
<dbReference type="KEGG" id="cci:CC1G_01049"/>